<name>A0AA89C2D8_PINIB</name>
<evidence type="ECO:0000313" key="2">
    <source>
        <dbReference type="Proteomes" id="UP001186944"/>
    </source>
</evidence>
<dbReference type="EMBL" id="VSWD01000005">
    <property type="protein sequence ID" value="KAK3103441.1"/>
    <property type="molecule type" value="Genomic_DNA"/>
</dbReference>
<feature type="non-terminal residue" evidence="1">
    <location>
        <position position="1"/>
    </location>
</feature>
<dbReference type="AlphaFoldDB" id="A0AA89C2D8"/>
<keyword evidence="2" id="KW-1185">Reference proteome</keyword>
<organism evidence="1 2">
    <name type="scientific">Pinctada imbricata</name>
    <name type="common">Atlantic pearl-oyster</name>
    <name type="synonym">Pinctada martensii</name>
    <dbReference type="NCBI Taxonomy" id="66713"/>
    <lineage>
        <taxon>Eukaryota</taxon>
        <taxon>Metazoa</taxon>
        <taxon>Spiralia</taxon>
        <taxon>Lophotrochozoa</taxon>
        <taxon>Mollusca</taxon>
        <taxon>Bivalvia</taxon>
        <taxon>Autobranchia</taxon>
        <taxon>Pteriomorphia</taxon>
        <taxon>Pterioida</taxon>
        <taxon>Pterioidea</taxon>
        <taxon>Pteriidae</taxon>
        <taxon>Pinctada</taxon>
    </lineage>
</organism>
<dbReference type="Proteomes" id="UP001186944">
    <property type="component" value="Unassembled WGS sequence"/>
</dbReference>
<reference evidence="1" key="1">
    <citation type="submission" date="2019-08" db="EMBL/GenBank/DDBJ databases">
        <title>The improved chromosome-level genome for the pearl oyster Pinctada fucata martensii using PacBio sequencing and Hi-C.</title>
        <authorList>
            <person name="Zheng Z."/>
        </authorList>
    </citation>
    <scope>NUCLEOTIDE SEQUENCE</scope>
    <source>
        <strain evidence="1">ZZ-2019</strain>
        <tissue evidence="1">Adductor muscle</tissue>
    </source>
</reference>
<accession>A0AA89C2D8</accession>
<evidence type="ECO:0000313" key="1">
    <source>
        <dbReference type="EMBL" id="KAK3103441.1"/>
    </source>
</evidence>
<sequence length="147" mass="16493">LISNWTTIESQTAAHCSKHIPHNCGTLPIKVEVQIRSKSGDAYSDFIFNGVSSGQTDDDDGNVYGGVLYKYDDKEVVLYAPRRNYNNYNNNTQGFSIYTGGTSWNGPFSRKEHSADVRVKTWCPSQIKMPAFESIWYPIKESGEGLL</sequence>
<gene>
    <name evidence="1" type="ORF">FSP39_019269</name>
</gene>
<comment type="caution">
    <text evidence="1">The sequence shown here is derived from an EMBL/GenBank/DDBJ whole genome shotgun (WGS) entry which is preliminary data.</text>
</comment>
<protein>
    <submittedName>
        <fullName evidence="1">Uncharacterized protein</fullName>
    </submittedName>
</protein>
<proteinExistence type="predicted"/>